<evidence type="ECO:0000256" key="1">
    <source>
        <dbReference type="SAM" id="Phobius"/>
    </source>
</evidence>
<gene>
    <name evidence="3" type="ORF">SAMN05660299_00692</name>
</gene>
<dbReference type="OrthoDB" id="9782395at2"/>
<protein>
    <submittedName>
        <fullName evidence="3">Uncharacterized SAM-binding protein YcdF, DUF218 family</fullName>
    </submittedName>
</protein>
<dbReference type="RefSeq" id="WP_091648173.1">
    <property type="nucleotide sequence ID" value="NZ_FNHQ01000005.1"/>
</dbReference>
<name>A0A1G9SE82_9FIRM</name>
<dbReference type="InterPro" id="IPR014729">
    <property type="entry name" value="Rossmann-like_a/b/a_fold"/>
</dbReference>
<dbReference type="InterPro" id="IPR003848">
    <property type="entry name" value="DUF218"/>
</dbReference>
<proteinExistence type="predicted"/>
<evidence type="ECO:0000313" key="3">
    <source>
        <dbReference type="EMBL" id="SDM33773.1"/>
    </source>
</evidence>
<dbReference type="AlphaFoldDB" id="A0A1G9SE82"/>
<feature type="transmembrane region" description="Helical" evidence="1">
    <location>
        <begin position="6"/>
        <end position="31"/>
    </location>
</feature>
<keyword evidence="1" id="KW-1133">Transmembrane helix</keyword>
<dbReference type="GO" id="GO:0000270">
    <property type="term" value="P:peptidoglycan metabolic process"/>
    <property type="evidence" value="ECO:0007669"/>
    <property type="project" value="TreeGrafter"/>
</dbReference>
<keyword evidence="1" id="KW-0472">Membrane</keyword>
<dbReference type="Pfam" id="PF02698">
    <property type="entry name" value="DUF218"/>
    <property type="match status" value="1"/>
</dbReference>
<keyword evidence="1" id="KW-0812">Transmembrane</keyword>
<dbReference type="Proteomes" id="UP000199309">
    <property type="component" value="Unassembled WGS sequence"/>
</dbReference>
<accession>A0A1G9SE82</accession>
<reference evidence="3 4" key="1">
    <citation type="submission" date="2016-10" db="EMBL/GenBank/DDBJ databases">
        <authorList>
            <person name="de Groot N.N."/>
        </authorList>
    </citation>
    <scope>NUCLEOTIDE SEQUENCE [LARGE SCALE GENOMIC DNA]</scope>
    <source>
        <strain evidence="3 4">DSM 16981</strain>
    </source>
</reference>
<dbReference type="InterPro" id="IPR051599">
    <property type="entry name" value="Cell_Envelope_Assoc"/>
</dbReference>
<keyword evidence="4" id="KW-1185">Reference proteome</keyword>
<evidence type="ECO:0000259" key="2">
    <source>
        <dbReference type="Pfam" id="PF02698"/>
    </source>
</evidence>
<dbReference type="Gene3D" id="3.40.50.620">
    <property type="entry name" value="HUPs"/>
    <property type="match status" value="1"/>
</dbReference>
<evidence type="ECO:0000313" key="4">
    <source>
        <dbReference type="Proteomes" id="UP000199309"/>
    </source>
</evidence>
<dbReference type="STRING" id="349095.SAMN05660299_00692"/>
<dbReference type="GO" id="GO:0043164">
    <property type="term" value="P:Gram-negative-bacterium-type cell wall biogenesis"/>
    <property type="evidence" value="ECO:0007669"/>
    <property type="project" value="TreeGrafter"/>
</dbReference>
<dbReference type="EMBL" id="FNHQ01000005">
    <property type="protein sequence ID" value="SDM33773.1"/>
    <property type="molecule type" value="Genomic_DNA"/>
</dbReference>
<dbReference type="CDD" id="cd06259">
    <property type="entry name" value="YdcF-like"/>
    <property type="match status" value="1"/>
</dbReference>
<dbReference type="PANTHER" id="PTHR30336:SF4">
    <property type="entry name" value="ENVELOPE BIOGENESIS FACTOR ELYC"/>
    <property type="match status" value="1"/>
</dbReference>
<dbReference type="GO" id="GO:0005886">
    <property type="term" value="C:plasma membrane"/>
    <property type="evidence" value="ECO:0007669"/>
    <property type="project" value="TreeGrafter"/>
</dbReference>
<sequence length="251" mass="27863">MLFLIKWIYAWLLPIGCIAAALVFLTIYLYWRRSPGRKPLLVITVLLYALSVQPVSNMLMKPLENSYAPPHTVQGDVIILLGGGTRAGVPDFDGTGQVGSAAANRFLTAVRMQRKLDLPILLSGGAVFSYDAGEAEIDKRMLLSLGVAEDRIFLDNQSRNTAENARFSKDICTEQGWKHPIVITSAFHMPRSVVFFKRAGMDITPYPCDYYTDEPYHWSAFSVIPNSFTLYTSCLAIKEYVGIAAAKTGLQ</sequence>
<organism evidence="3 4">
    <name type="scientific">Megasphaera paucivorans</name>
    <dbReference type="NCBI Taxonomy" id="349095"/>
    <lineage>
        <taxon>Bacteria</taxon>
        <taxon>Bacillati</taxon>
        <taxon>Bacillota</taxon>
        <taxon>Negativicutes</taxon>
        <taxon>Veillonellales</taxon>
        <taxon>Veillonellaceae</taxon>
        <taxon>Megasphaera</taxon>
    </lineage>
</organism>
<feature type="domain" description="DUF218" evidence="2">
    <location>
        <begin position="76"/>
        <end position="242"/>
    </location>
</feature>
<dbReference type="PANTHER" id="PTHR30336">
    <property type="entry name" value="INNER MEMBRANE PROTEIN, PROBABLE PERMEASE"/>
    <property type="match status" value="1"/>
</dbReference>